<evidence type="ECO:0000259" key="4">
    <source>
        <dbReference type="PROSITE" id="PS51462"/>
    </source>
</evidence>
<dbReference type="InterPro" id="IPR020476">
    <property type="entry name" value="Nudix_hydrolase"/>
</dbReference>
<dbReference type="EMBL" id="LR134493">
    <property type="protein sequence ID" value="VEI70291.1"/>
    <property type="molecule type" value="Genomic_DNA"/>
</dbReference>
<name>A0A448SRL5_SERRU</name>
<dbReference type="AlphaFoldDB" id="A0A448SRL5"/>
<comment type="cofactor">
    <cofactor evidence="1">
        <name>Mg(2+)</name>
        <dbReference type="ChEBI" id="CHEBI:18420"/>
    </cofactor>
</comment>
<evidence type="ECO:0000256" key="3">
    <source>
        <dbReference type="RuleBase" id="RU003476"/>
    </source>
</evidence>
<gene>
    <name evidence="5" type="ORF">NCTC10036_03950</name>
</gene>
<evidence type="ECO:0000256" key="1">
    <source>
        <dbReference type="ARBA" id="ARBA00001946"/>
    </source>
</evidence>
<dbReference type="PANTHER" id="PTHR43046">
    <property type="entry name" value="GDP-MANNOSE MANNOSYL HYDROLASE"/>
    <property type="match status" value="1"/>
</dbReference>
<dbReference type="CDD" id="cd04685">
    <property type="entry name" value="NUDIX_Hydrolase"/>
    <property type="match status" value="1"/>
</dbReference>
<dbReference type="Proteomes" id="UP000281904">
    <property type="component" value="Chromosome"/>
</dbReference>
<dbReference type="InterPro" id="IPR020084">
    <property type="entry name" value="NUDIX_hydrolase_CS"/>
</dbReference>
<dbReference type="PRINTS" id="PR00502">
    <property type="entry name" value="NUDIXFAMILY"/>
</dbReference>
<dbReference type="PANTHER" id="PTHR43046:SF14">
    <property type="entry name" value="MUTT_NUDIX FAMILY PROTEIN"/>
    <property type="match status" value="1"/>
</dbReference>
<organism evidence="5 6">
    <name type="scientific">Serratia rubidaea</name>
    <name type="common">Serratia marinorubra</name>
    <dbReference type="NCBI Taxonomy" id="61652"/>
    <lineage>
        <taxon>Bacteria</taxon>
        <taxon>Pseudomonadati</taxon>
        <taxon>Pseudomonadota</taxon>
        <taxon>Gammaproteobacteria</taxon>
        <taxon>Enterobacterales</taxon>
        <taxon>Yersiniaceae</taxon>
        <taxon>Serratia</taxon>
    </lineage>
</organism>
<dbReference type="Gene3D" id="3.90.79.10">
    <property type="entry name" value="Nucleoside Triphosphate Pyrophosphohydrolase"/>
    <property type="match status" value="1"/>
</dbReference>
<dbReference type="InterPro" id="IPR000086">
    <property type="entry name" value="NUDIX_hydrolase_dom"/>
</dbReference>
<evidence type="ECO:0000256" key="2">
    <source>
        <dbReference type="ARBA" id="ARBA00022801"/>
    </source>
</evidence>
<dbReference type="GO" id="GO:0016787">
    <property type="term" value="F:hydrolase activity"/>
    <property type="evidence" value="ECO:0007669"/>
    <property type="project" value="UniProtKB-KW"/>
</dbReference>
<comment type="similarity">
    <text evidence="3">Belongs to the Nudix hydrolase family.</text>
</comment>
<dbReference type="PROSITE" id="PS51462">
    <property type="entry name" value="NUDIX"/>
    <property type="match status" value="1"/>
</dbReference>
<evidence type="ECO:0000313" key="6">
    <source>
        <dbReference type="Proteomes" id="UP000281904"/>
    </source>
</evidence>
<reference evidence="5 6" key="1">
    <citation type="submission" date="2018-12" db="EMBL/GenBank/DDBJ databases">
        <authorList>
            <consortium name="Pathogen Informatics"/>
        </authorList>
    </citation>
    <scope>NUCLEOTIDE SEQUENCE [LARGE SCALE GENOMIC DNA]</scope>
    <source>
        <strain evidence="5 6">NCTC10036</strain>
    </source>
</reference>
<evidence type="ECO:0000313" key="5">
    <source>
        <dbReference type="EMBL" id="VEI70291.1"/>
    </source>
</evidence>
<dbReference type="Pfam" id="PF00293">
    <property type="entry name" value="NUDIX"/>
    <property type="match status" value="1"/>
</dbReference>
<dbReference type="PROSITE" id="PS00893">
    <property type="entry name" value="NUDIX_BOX"/>
    <property type="match status" value="1"/>
</dbReference>
<proteinExistence type="inferred from homology"/>
<feature type="domain" description="Nudix hydrolase" evidence="4">
    <location>
        <begin position="15"/>
        <end position="159"/>
    </location>
</feature>
<accession>A0A448SRL5</accession>
<protein>
    <submittedName>
        <fullName evidence="5">RNA pyrophosphohydrolase</fullName>
    </submittedName>
</protein>
<keyword evidence="2 3" id="KW-0378">Hydrolase</keyword>
<dbReference type="InterPro" id="IPR015797">
    <property type="entry name" value="NUDIX_hydrolase-like_dom_sf"/>
</dbReference>
<dbReference type="SUPFAM" id="SSF55811">
    <property type="entry name" value="Nudix"/>
    <property type="match status" value="1"/>
</dbReference>
<sequence>MALRFHVARSGGRMRSRPAARLFVINSSGYVLLFKFTYDADALAGRSYWATPGGGVEHGESFEQAAIRELQEETGIVCDEIGASVAQRDFVMTLPSGETVKAEEKFFVVRVMGHQKINGDNRNHDEQQVISAHHWWSEQELKTTSETVYPQNIVELLASIQSTGKK</sequence>